<comment type="caution">
    <text evidence="3">The sequence shown here is derived from an EMBL/GenBank/DDBJ whole genome shotgun (WGS) entry which is preliminary data.</text>
</comment>
<proteinExistence type="predicted"/>
<dbReference type="EMBL" id="QJKH01000005">
    <property type="protein sequence ID" value="PXX79777.1"/>
    <property type="molecule type" value="Genomic_DNA"/>
</dbReference>
<reference evidence="3" key="2">
    <citation type="submission" date="2022-03" db="EMBL/GenBank/DDBJ databases">
        <title>First case of bacteraemia caused by Dielma fastidiosa in a patient hospitalised with diverticulitis.</title>
        <authorList>
            <person name="Forman-Ankjaer B."/>
            <person name="Hvid-Jensen F."/>
            <person name="Kobel C.M."/>
            <person name="Greve T."/>
        </authorList>
    </citation>
    <scope>NUCLEOTIDE SEQUENCE</scope>
    <source>
        <strain evidence="3">AUH_DF_2021</strain>
    </source>
</reference>
<dbReference type="Proteomes" id="UP001276902">
    <property type="component" value="Unassembled WGS sequence"/>
</dbReference>
<reference evidence="4 5" key="1">
    <citation type="submission" date="2018-05" db="EMBL/GenBank/DDBJ databases">
        <title>Genomic Encyclopedia of Type Strains, Phase IV (KMG-IV): sequencing the most valuable type-strain genomes for metagenomic binning, comparative biology and taxonomic classification.</title>
        <authorList>
            <person name="Goeker M."/>
        </authorList>
    </citation>
    <scope>NUCLEOTIDE SEQUENCE [LARGE SCALE GENOMIC DNA]</scope>
    <source>
        <strain evidence="4 5">JC118</strain>
    </source>
</reference>
<dbReference type="OrthoDB" id="1647576at2"/>
<evidence type="ECO:0000313" key="4">
    <source>
        <dbReference type="EMBL" id="PXX79777.1"/>
    </source>
</evidence>
<organism evidence="3 6">
    <name type="scientific">Dielma fastidiosa</name>
    <dbReference type="NCBI Taxonomy" id="1034346"/>
    <lineage>
        <taxon>Bacteria</taxon>
        <taxon>Bacillati</taxon>
        <taxon>Bacillota</taxon>
        <taxon>Erysipelotrichia</taxon>
        <taxon>Erysipelotrichales</taxon>
        <taxon>Erysipelotrichaceae</taxon>
        <taxon>Dielma</taxon>
    </lineage>
</organism>
<keyword evidence="1" id="KW-0812">Transmembrane</keyword>
<protein>
    <submittedName>
        <fullName evidence="3">DUF5668 domain-containing protein</fullName>
    </submittedName>
</protein>
<dbReference type="STRING" id="1034346.GCA_000313565_00842"/>
<accession>A0A2V2F6E0</accession>
<evidence type="ECO:0000259" key="2">
    <source>
        <dbReference type="Pfam" id="PF22570"/>
    </source>
</evidence>
<dbReference type="RefSeq" id="WP_022937153.1">
    <property type="nucleotide sequence ID" value="NZ_BAABZA010000001.1"/>
</dbReference>
<dbReference type="Proteomes" id="UP000247612">
    <property type="component" value="Unassembled WGS sequence"/>
</dbReference>
<name>A0A2V2F6E0_9FIRM</name>
<keyword evidence="1" id="KW-0472">Membrane</keyword>
<evidence type="ECO:0000313" key="6">
    <source>
        <dbReference type="Proteomes" id="UP001276902"/>
    </source>
</evidence>
<feature type="transmembrane region" description="Helical" evidence="1">
    <location>
        <begin position="5"/>
        <end position="22"/>
    </location>
</feature>
<evidence type="ECO:0000313" key="5">
    <source>
        <dbReference type="Proteomes" id="UP000247612"/>
    </source>
</evidence>
<sequence length="60" mass="7172">MRRRIGIILISTGFILLLKPNFDLEQIVYTLSFAFIQYWPAILVIFGFYLLKNKQIKKHK</sequence>
<feature type="domain" description="LiaF transmembrane" evidence="2">
    <location>
        <begin position="5"/>
        <end position="55"/>
    </location>
</feature>
<evidence type="ECO:0000313" key="3">
    <source>
        <dbReference type="EMBL" id="MDY5169575.1"/>
    </source>
</evidence>
<dbReference type="Pfam" id="PF22570">
    <property type="entry name" value="LiaF-TM"/>
    <property type="match status" value="1"/>
</dbReference>
<feature type="transmembrane region" description="Helical" evidence="1">
    <location>
        <begin position="28"/>
        <end position="51"/>
    </location>
</feature>
<dbReference type="EMBL" id="JALDAW010000023">
    <property type="protein sequence ID" value="MDY5169575.1"/>
    <property type="molecule type" value="Genomic_DNA"/>
</dbReference>
<evidence type="ECO:0000256" key="1">
    <source>
        <dbReference type="SAM" id="Phobius"/>
    </source>
</evidence>
<keyword evidence="5" id="KW-1185">Reference proteome</keyword>
<gene>
    <name evidence="4" type="ORF">DES51_105252</name>
    <name evidence="3" type="ORF">MQE39_15750</name>
</gene>
<dbReference type="InterPro" id="IPR054331">
    <property type="entry name" value="LiaF_TM"/>
</dbReference>
<keyword evidence="1" id="KW-1133">Transmembrane helix</keyword>
<dbReference type="GeneID" id="94440334"/>
<dbReference type="AlphaFoldDB" id="A0A2V2F6E0"/>